<dbReference type="EMBL" id="PVWP01000008">
    <property type="protein sequence ID" value="PSB36667.1"/>
    <property type="molecule type" value="Genomic_DNA"/>
</dbReference>
<dbReference type="Pfam" id="PF08889">
    <property type="entry name" value="WbqC"/>
    <property type="match status" value="1"/>
</dbReference>
<sequence length="240" mass="26938">MTTVVISQPMYYPWVGFMAQMALADVLIWLDDAQFSKGSFTNRVQVRYGQTTKWMTIPLVRGASFPRIMDLGLPGEELFLAHRALLSQSLRARPYRQQALKLFDEAMVSSSMVGRLIASAEMPAERWGVLPARRMRSSAMGVEGTSWNRVLSLVQAVGGTRYVTAHGAAAYLCHKAFEAASIGVEYMVYDPVPWDQGDAFFTPYVANLDLYSSVDPSIALQHLRPATVGWREHLRRLECR</sequence>
<reference evidence="1 2" key="2">
    <citation type="submission" date="2018-03" db="EMBL/GenBank/DDBJ databases">
        <title>The ancient ancestry and fast evolution of plastids.</title>
        <authorList>
            <person name="Moore K.R."/>
            <person name="Magnabosco C."/>
            <person name="Momper L."/>
            <person name="Gold D.A."/>
            <person name="Bosak T."/>
            <person name="Fournier G.P."/>
        </authorList>
    </citation>
    <scope>NUCLEOTIDE SEQUENCE [LARGE SCALE GENOMIC DNA]</scope>
    <source>
        <strain evidence="1 2">CCALA 015</strain>
    </source>
</reference>
<evidence type="ECO:0000313" key="1">
    <source>
        <dbReference type="EMBL" id="PSB36667.1"/>
    </source>
</evidence>
<comment type="caution">
    <text evidence="1">The sequence shown here is derived from an EMBL/GenBank/DDBJ whole genome shotgun (WGS) entry which is preliminary data.</text>
</comment>
<evidence type="ECO:0008006" key="3">
    <source>
        <dbReference type="Google" id="ProtNLM"/>
    </source>
</evidence>
<dbReference type="Proteomes" id="UP000238218">
    <property type="component" value="Unassembled WGS sequence"/>
</dbReference>
<proteinExistence type="predicted"/>
<name>A0ABX5F5G9_9CHRO</name>
<evidence type="ECO:0000313" key="2">
    <source>
        <dbReference type="Proteomes" id="UP000238218"/>
    </source>
</evidence>
<accession>A0ABX5F5G9</accession>
<organism evidence="1 2">
    <name type="scientific">Aphanothece cf. minutissima CCALA 015</name>
    <dbReference type="NCBI Taxonomy" id="2107695"/>
    <lineage>
        <taxon>Bacteria</taxon>
        <taxon>Bacillati</taxon>
        <taxon>Cyanobacteriota</taxon>
        <taxon>Cyanophyceae</taxon>
        <taxon>Oscillatoriophycideae</taxon>
        <taxon>Chroococcales</taxon>
        <taxon>Aphanothecaceae</taxon>
        <taxon>Aphanothece</taxon>
    </lineage>
</organism>
<keyword evidence="2" id="KW-1185">Reference proteome</keyword>
<dbReference type="InterPro" id="IPR014985">
    <property type="entry name" value="WbqC"/>
</dbReference>
<gene>
    <name evidence="1" type="ORF">C7B81_12055</name>
</gene>
<protein>
    <recommendedName>
        <fullName evidence="3">WbqC family protein</fullName>
    </recommendedName>
</protein>
<reference evidence="1 2" key="1">
    <citation type="submission" date="2018-02" db="EMBL/GenBank/DDBJ databases">
        <authorList>
            <person name="Moore K."/>
            <person name="Momper L."/>
        </authorList>
    </citation>
    <scope>NUCLEOTIDE SEQUENCE [LARGE SCALE GENOMIC DNA]</scope>
    <source>
        <strain evidence="1 2">CCALA 015</strain>
    </source>
</reference>